<dbReference type="SMART" id="SM00320">
    <property type="entry name" value="WD40"/>
    <property type="match status" value="5"/>
</dbReference>
<comment type="function">
    <text evidence="13">mRNA cap-binding component of the eukaryotic translation initiation factor 3 (eIF-3) complex, which is involved in protein synthesis of a specialized repertoire of mRNAs and, together with other initiation factors, stimulates binding of mRNA and methionyl-tRNAi to the 40S ribosome. The eIF-3 complex specifically targets and initiates translation of a subset of mRNAs involved in cell proliferation. In the eIF-3 complex, eif3d specifically recognizes and binds the 7-methylguanosine cap of a subset of mRNAs.</text>
</comment>
<dbReference type="SUPFAM" id="SSF69322">
    <property type="entry name" value="Tricorn protease domain 2"/>
    <property type="match status" value="1"/>
</dbReference>
<comment type="similarity">
    <text evidence="13">Belongs to the eIF-3 subunit D family.</text>
</comment>
<evidence type="ECO:0000256" key="4">
    <source>
        <dbReference type="ARBA" id="ARBA00022574"/>
    </source>
</evidence>
<proteinExistence type="inferred from homology"/>
<keyword evidence="11" id="KW-0206">Cytoskeleton</keyword>
<protein>
    <recommendedName>
        <fullName evidence="13">Eukaryotic translation initiation factor 3 subunit D</fullName>
        <shortName evidence="13">eIF3d</shortName>
    </recommendedName>
    <alternativeName>
        <fullName evidence="13">Eukaryotic translation initiation factor 3 subunit 7</fullName>
    </alternativeName>
</protein>
<keyword evidence="7" id="KW-0802">TPR repeat</keyword>
<dbReference type="GO" id="GO:0002191">
    <property type="term" value="P:cap-dependent translational initiation"/>
    <property type="evidence" value="ECO:0007669"/>
    <property type="project" value="UniProtKB-UniRule"/>
</dbReference>
<evidence type="ECO:0000256" key="3">
    <source>
        <dbReference type="ARBA" id="ARBA00022540"/>
    </source>
</evidence>
<keyword evidence="3 13" id="KW-0396">Initiation factor</keyword>
<accession>A0A1J1HQI6</accession>
<evidence type="ECO:0000256" key="14">
    <source>
        <dbReference type="SAM" id="MobiDB-lite"/>
    </source>
</evidence>
<evidence type="ECO:0000256" key="11">
    <source>
        <dbReference type="ARBA" id="ARBA00023212"/>
    </source>
</evidence>
<dbReference type="GO" id="GO:0030991">
    <property type="term" value="C:intraciliary transport particle A"/>
    <property type="evidence" value="ECO:0007669"/>
    <property type="project" value="TreeGrafter"/>
</dbReference>
<keyword evidence="4" id="KW-0853">WD repeat</keyword>
<reference evidence="19 20" key="1">
    <citation type="submission" date="2015-04" db="EMBL/GenBank/DDBJ databases">
        <authorList>
            <person name="Syromyatnikov M.Y."/>
            <person name="Popov V.N."/>
        </authorList>
    </citation>
    <scope>NUCLEOTIDE SEQUENCE [LARGE SCALE GENOMIC DNA]</scope>
</reference>
<dbReference type="Proteomes" id="UP000183832">
    <property type="component" value="Unassembled WGS sequence"/>
</dbReference>
<organism evidence="19 20">
    <name type="scientific">Clunio marinus</name>
    <dbReference type="NCBI Taxonomy" id="568069"/>
    <lineage>
        <taxon>Eukaryota</taxon>
        <taxon>Metazoa</taxon>
        <taxon>Ecdysozoa</taxon>
        <taxon>Arthropoda</taxon>
        <taxon>Hexapoda</taxon>
        <taxon>Insecta</taxon>
        <taxon>Pterygota</taxon>
        <taxon>Neoptera</taxon>
        <taxon>Endopterygota</taxon>
        <taxon>Diptera</taxon>
        <taxon>Nematocera</taxon>
        <taxon>Chironomoidea</taxon>
        <taxon>Chironomidae</taxon>
        <taxon>Clunio</taxon>
    </lineage>
</organism>
<dbReference type="Pfam" id="PF05091">
    <property type="entry name" value="eIF-3_zeta"/>
    <property type="match status" value="1"/>
</dbReference>
<dbReference type="InterPro" id="IPR057855">
    <property type="entry name" value="Beta-prop_WDR19_1st"/>
</dbReference>
<keyword evidence="6" id="KW-0970">Cilium biogenesis/degradation</keyword>
<evidence type="ECO:0000256" key="6">
    <source>
        <dbReference type="ARBA" id="ARBA00022794"/>
    </source>
</evidence>
<evidence type="ECO:0000313" key="19">
    <source>
        <dbReference type="EMBL" id="CRK88473.1"/>
    </source>
</evidence>
<evidence type="ECO:0000259" key="17">
    <source>
        <dbReference type="Pfam" id="PF23389"/>
    </source>
</evidence>
<evidence type="ECO:0000256" key="13">
    <source>
        <dbReference type="HAMAP-Rule" id="MF_03003"/>
    </source>
</evidence>
<dbReference type="InterPro" id="IPR007783">
    <property type="entry name" value="eIF3d"/>
</dbReference>
<feature type="region of interest" description="Disordered" evidence="14">
    <location>
        <begin position="1271"/>
        <end position="1297"/>
    </location>
</feature>
<dbReference type="SUPFAM" id="SSF50978">
    <property type="entry name" value="WD40 repeat-like"/>
    <property type="match status" value="1"/>
</dbReference>
<dbReference type="InterPro" id="IPR056168">
    <property type="entry name" value="TPR_IF140/IFT172/WDR19"/>
</dbReference>
<dbReference type="GO" id="GO:0060271">
    <property type="term" value="P:cilium assembly"/>
    <property type="evidence" value="ECO:0007669"/>
    <property type="project" value="TreeGrafter"/>
</dbReference>
<dbReference type="STRING" id="568069.A0A1J1HQI6"/>
<feature type="region of interest" description="Disordered" evidence="14">
    <location>
        <begin position="1495"/>
        <end position="1523"/>
    </location>
</feature>
<dbReference type="InterPro" id="IPR011990">
    <property type="entry name" value="TPR-like_helical_dom_sf"/>
</dbReference>
<comment type="subcellular location">
    <subcellularLocation>
        <location evidence="1">Cytoplasm</location>
        <location evidence="1">Cytoskeleton</location>
        <location evidence="1">Cilium basal body</location>
    </subcellularLocation>
</comment>
<dbReference type="Gene3D" id="2.130.10.10">
    <property type="entry name" value="YVTN repeat-like/Quinoprotein amine dehydrogenase"/>
    <property type="match status" value="2"/>
</dbReference>
<dbReference type="FunFam" id="1.25.40.470:FF:000009">
    <property type="entry name" value="WD repeat-containing protein 19 isoform X1"/>
    <property type="match status" value="1"/>
</dbReference>
<feature type="domain" description="IF140/IFT172/WDR19 TPR" evidence="18">
    <location>
        <begin position="858"/>
        <end position="1043"/>
    </location>
</feature>
<dbReference type="GO" id="GO:0008104">
    <property type="term" value="P:intracellular protein localization"/>
    <property type="evidence" value="ECO:0007669"/>
    <property type="project" value="UniProtKB-ARBA"/>
</dbReference>
<dbReference type="GO" id="GO:0005852">
    <property type="term" value="C:eukaryotic translation initiation factor 3 complex"/>
    <property type="evidence" value="ECO:0007669"/>
    <property type="project" value="UniProtKB-UniRule"/>
</dbReference>
<keyword evidence="5" id="KW-0677">Repeat</keyword>
<keyword evidence="9 13" id="KW-0648">Protein biosynthesis</keyword>
<feature type="region of interest" description="Disordered" evidence="14">
    <location>
        <begin position="1942"/>
        <end position="1967"/>
    </location>
</feature>
<evidence type="ECO:0000256" key="5">
    <source>
        <dbReference type="ARBA" id="ARBA00022737"/>
    </source>
</evidence>
<evidence type="ECO:0000256" key="7">
    <source>
        <dbReference type="ARBA" id="ARBA00022803"/>
    </source>
</evidence>
<dbReference type="FunFam" id="2.130.10.10:FF:000242">
    <property type="entry name" value="WD repeat domain 19, isoform CRA_a"/>
    <property type="match status" value="1"/>
</dbReference>
<feature type="domain" description="IFT121-like zinc finger" evidence="16">
    <location>
        <begin position="1323"/>
        <end position="1370"/>
    </location>
</feature>
<dbReference type="GO" id="GO:0001732">
    <property type="term" value="P:formation of cytoplasmic translation initiation complex"/>
    <property type="evidence" value="ECO:0007669"/>
    <property type="project" value="UniProtKB-UniRule"/>
</dbReference>
<dbReference type="Pfam" id="PF23389">
    <property type="entry name" value="Beta-prop_WDR19_1st"/>
    <property type="match status" value="1"/>
</dbReference>
<dbReference type="GO" id="GO:0035721">
    <property type="term" value="P:intraciliary retrograde transport"/>
    <property type="evidence" value="ECO:0007669"/>
    <property type="project" value="InterPro"/>
</dbReference>
<dbReference type="InterPro" id="IPR015943">
    <property type="entry name" value="WD40/YVTN_repeat-like_dom_sf"/>
</dbReference>
<comment type="subunit">
    <text evidence="13">Component of the eukaryotic translation initiation factor 3 (eIF-3) complex.</text>
</comment>
<dbReference type="InterPro" id="IPR040379">
    <property type="entry name" value="WDR19/dyf-2"/>
</dbReference>
<dbReference type="PANTHER" id="PTHR14920:SF0">
    <property type="entry name" value="WD REPEAT DOMAIN 19"/>
    <property type="match status" value="1"/>
</dbReference>
<dbReference type="InterPro" id="IPR036322">
    <property type="entry name" value="WD40_repeat_dom_sf"/>
</dbReference>
<keyword evidence="20" id="KW-1185">Reference proteome</keyword>
<feature type="domain" description="IF140/IFT172/WDR19 TPR" evidence="18">
    <location>
        <begin position="672"/>
        <end position="809"/>
    </location>
</feature>
<sequence length="1967" mass="222800">MSSDKVLFRHDEPHGPGEVNFLWQSGSNTSYLASTGSDGTVAIFNRQGQLQERIILQGLCAGFSWDVDGDILAIITHNTSHVTIWDANQRKKQLIDTGLRDPPSCLLWSKKFQILAIATTRGNLALYNHKTSKRIPILGKHTKKIVSGAWSAENILALGSDDKTMSISNDDGDTLRTVPLRDVPSDMHFAEMKTDERVPGENTISMIIGKRTLFLYHLPEPDSPTELGFQSRYGTLLQHKWFGDGYILLGFSLGYIVSISTHPREVGQELWQVKNHRDSLSCIAISKELELVASCGDNNVKIHSMSNLQETINIFALPDQASLKQAEWSFDGQLLAVSSNQGAISVFVTKLQSIYAISPPRIALLSSLAEVSIFHYTPEKIKTLPTLVSLDIEPTFLAIGSYHLACGMNNRIWFYDLGRSISDNPILLGDREYIAEVKQIELNTDYCAVLCGKQIMLHPIESSFNDKSSNLVSSQDRDPKMFPDELQGLHDTIITCLDMTNDFLCFGTDVGHIVHFSFEHWCSVIQYRHNVGIKSIFTDLEGTRVAFIDDHNHGFVYMPCIEETIPIPKIPKQVSGILWDYSHPSVFVVFDGKSCITYIFIRHSINGKFVRKIGETTLLSEQIPLMLYDGELCLYSAGGKLTSISLETHKFSASMELSEQLTQLIKLQKYQESWDLCKAINESKSWKELGEACINDLEIIFAIRVYRKIGDAAMVQSLEEIKYFEDINLLAGHCAILLNRQDEAKQLFARSNQPLEALDLCRDLLQWEQAMALSSNLSQNQMPLIAREYAQQLELNGNYVEALMNYEKALGEYRDQIDVDGDDFLSDHLRLCKAGIARSTIRCGNFSNGIQIALDLKDKQLFFDCAEGLEQMNQLSEAAQFYEKSDNYDKACGLYIQLKQWQKVDKILPNVTSLRLYALHAKAKESEGKYREAIKSYQLANDLDSVVRIYIEHLSDPHSASEIVLESRSVESGKMLSKFYQSINDYESALQFLIHCGCVNEAFQLAQKYNKMKHYGELLEQYDGAKPNEFLVLAQYFENEKYRLLTGKYYFLGKEYSRSLKLLLKASSFGNDEQQALSLAIDCVASSNDDRLAAQLIEFLLGETDGKPKDPKLLFRLYMARKQFREAAKTSVIISNQEQIAGNYRNAHDLLFSMYQELRRNNLTVGSDMKSNLNLLHRYILVRIHVKRGDHQMAAKLLVEVAKNISQFPSHIVPILTSTVIECQRSGMKKSAFSYAVMLMRSEYRDQIDPKYVKKIESIVRKAPKNIKNLDDFEEPINGNNDDDNDVEMSKQKSTNESSPCPFCNYNLNNMNVTCLQCKTTLPICIATGQHLTNIYEICQCPECLFPAIKEEIIKILQQSSTCPMCAETIDFNRRKYKVLKSLENNSASNNLSMSEIIPISKTPSQEKVAFVPPKLDWNENGWGPCELPDTFKDMPYQPFSKSDRLGKISDWTGSAQTDKKYNNKYQSQFGSGSQYAYYHDEDETTFHLVDTAKVQKPPHQRGRFRGNSRNNRGRGVRGGVQVGSMTSLGKSVKLRDQRRGNTRKWGMRGPPPKIRDASVTVRPDWVAIEDMDFPRLQKLALPGIKEGTDVETYGIMEYYDKGFDRVNIKNERPLQRVDRIFHKVTTTDDPIIRKLAKTKGNVYATDSILATIMCCTRSNYSWDIVISKIGDKLFMDKRDSTEFDLLTVNETAVDPPQEDGTSLNTPQNLAIEATFINHNFSQQVLKSVSNESKYKFDNPNPFLSEDEEGEVASVGYRYRTWSLNNGIELIARCEHDAVMIGPTGDTQFITIKALNEWDSKLANSVEWRQKLDTQRGAMLANELRNNACKLAKWTVQALLAGSDQIKFGYVSRAHVRDSSKHVILGTQQFKPHEFATQINLSMDNAWGILRCIIDICMKQKDGKYLIMKDPNKPVIRLYDIPDNTFDSDDSDESSEEIAFKPMYNYNQPQPGAAATATTPSTATTKK</sequence>
<dbReference type="GO" id="GO:0005929">
    <property type="term" value="C:cilium"/>
    <property type="evidence" value="ECO:0007669"/>
    <property type="project" value="UniProtKB-ARBA"/>
</dbReference>
<dbReference type="EMBL" id="CVRI01000008">
    <property type="protein sequence ID" value="CRK88473.1"/>
    <property type="molecule type" value="Genomic_DNA"/>
</dbReference>
<keyword evidence="8" id="KW-0694">RNA-binding</keyword>
<evidence type="ECO:0000259" key="18">
    <source>
        <dbReference type="Pfam" id="PF24762"/>
    </source>
</evidence>
<keyword evidence="10" id="KW-0969">Cilium</keyword>
<dbReference type="GO" id="GO:0033290">
    <property type="term" value="C:eukaryotic 48S preinitiation complex"/>
    <property type="evidence" value="ECO:0007669"/>
    <property type="project" value="UniProtKB-UniRule"/>
</dbReference>
<evidence type="ECO:0000256" key="2">
    <source>
        <dbReference type="ARBA" id="ARBA00022490"/>
    </source>
</evidence>
<gene>
    <name evidence="19" type="ORF">CLUMA_CG002248</name>
</gene>
<feature type="compositionally biased region" description="Basic residues" evidence="14">
    <location>
        <begin position="1497"/>
        <end position="1516"/>
    </location>
</feature>
<evidence type="ECO:0000259" key="16">
    <source>
        <dbReference type="Pfam" id="PF23145"/>
    </source>
</evidence>
<evidence type="ECO:0000256" key="12">
    <source>
        <dbReference type="ARBA" id="ARBA00023273"/>
    </source>
</evidence>
<evidence type="ECO:0000256" key="8">
    <source>
        <dbReference type="ARBA" id="ARBA00022884"/>
    </source>
</evidence>
<dbReference type="HAMAP" id="MF_03003">
    <property type="entry name" value="eIF3d"/>
    <property type="match status" value="1"/>
</dbReference>
<dbReference type="Gene3D" id="1.25.40.470">
    <property type="match status" value="2"/>
</dbReference>
<feature type="domain" description="WDR19 first beta-propeller" evidence="17">
    <location>
        <begin position="19"/>
        <end position="342"/>
    </location>
</feature>
<dbReference type="InterPro" id="IPR001680">
    <property type="entry name" value="WD40_rpt"/>
</dbReference>
<feature type="region of interest" description="RNA gate" evidence="13">
    <location>
        <begin position="1683"/>
        <end position="1697"/>
    </location>
</feature>
<feature type="region of interest" description="Disordered" evidence="14">
    <location>
        <begin position="1536"/>
        <end position="1557"/>
    </location>
</feature>
<evidence type="ECO:0000313" key="20">
    <source>
        <dbReference type="Proteomes" id="UP000183832"/>
    </source>
</evidence>
<comment type="domain">
    <text evidence="13">The RNA gate region regulates mRNA cap recognition to prevent promiscuous mRNA-binding before assembly of eif3d into the full eukaryotic translation initiation factor 3 (eIF-3) complex.</text>
</comment>
<dbReference type="SUPFAM" id="SSF48452">
    <property type="entry name" value="TPR-like"/>
    <property type="match status" value="1"/>
</dbReference>
<feature type="compositionally biased region" description="Low complexity" evidence="14">
    <location>
        <begin position="1953"/>
        <end position="1967"/>
    </location>
</feature>
<keyword evidence="2 13" id="KW-0963">Cytoplasm</keyword>
<name>A0A1J1HQI6_9DIPT</name>
<evidence type="ECO:0000256" key="1">
    <source>
        <dbReference type="ARBA" id="ARBA00004120"/>
    </source>
</evidence>
<feature type="domain" description="WDR19 WD40 repeat" evidence="15">
    <location>
        <begin position="362"/>
        <end position="649"/>
    </location>
</feature>
<evidence type="ECO:0000256" key="9">
    <source>
        <dbReference type="ARBA" id="ARBA00022917"/>
    </source>
</evidence>
<evidence type="ECO:0000259" key="15">
    <source>
        <dbReference type="Pfam" id="PF15911"/>
    </source>
</evidence>
<dbReference type="Pfam" id="PF24762">
    <property type="entry name" value="TPR_IF140-IFT172"/>
    <property type="match status" value="2"/>
</dbReference>
<dbReference type="InterPro" id="IPR056170">
    <property type="entry name" value="Znf_IFT121-like"/>
</dbReference>
<dbReference type="GO" id="GO:0003743">
    <property type="term" value="F:translation initiation factor activity"/>
    <property type="evidence" value="ECO:0007669"/>
    <property type="project" value="UniProtKB-UniRule"/>
</dbReference>
<dbReference type="InterPro" id="IPR039468">
    <property type="entry name" value="WDR19_WD40_rpt"/>
</dbReference>
<dbReference type="Pfam" id="PF15911">
    <property type="entry name" value="Beta-prop_WDR19_2nd"/>
    <property type="match status" value="1"/>
</dbReference>
<keyword evidence="12" id="KW-0966">Cell projection</keyword>
<dbReference type="GO" id="GO:0098808">
    <property type="term" value="F:mRNA cap binding"/>
    <property type="evidence" value="ECO:0007669"/>
    <property type="project" value="UniProtKB-UniRule"/>
</dbReference>
<dbReference type="PANTHER" id="PTHR14920">
    <property type="entry name" value="OSMOTIC AVOIDANCE ABNORMAL PROTEIN 1/WD REPEAT MEMBRANE PROTEIN"/>
    <property type="match status" value="1"/>
</dbReference>
<dbReference type="GO" id="GO:0016282">
    <property type="term" value="C:eukaryotic 43S preinitiation complex"/>
    <property type="evidence" value="ECO:0007669"/>
    <property type="project" value="UniProtKB-UniRule"/>
</dbReference>
<dbReference type="Pfam" id="PF23145">
    <property type="entry name" value="Zf_2nd_IFT121"/>
    <property type="match status" value="1"/>
</dbReference>
<dbReference type="OrthoDB" id="10250638at2759"/>
<evidence type="ECO:0000256" key="10">
    <source>
        <dbReference type="ARBA" id="ARBA00023069"/>
    </source>
</evidence>